<name>A0A0F9M9R5_9ZZZZ</name>
<sequence>LSDREDIRLILYTSSYPDQRQNYIDQLAELGIEFDYINENPEIRSYEDFGYYEEKPYFDVYLDDKAGFDPEDEWVEIYEFLKENPAPPSKWKNPNRRRIGKKDKEYTEEDTPNFGMFNSESSFYSKTKHVAEMMLHGGDPEPMLGWLFRIRMPFCGEDIPRNYFNKLLGYDNLISMNNSMTSVDDLCEFTYKFIKGSKYLPYGAYNVVNEGAMCAEDIVKIMRMEHLTNPNHKFISLDELQTKAKRSNCVLSTQKIQAFGLHLPPLYKSVRKAVSQLREAKG</sequence>
<gene>
    <name evidence="1" type="ORF">LCGC14_1099810</name>
</gene>
<organism evidence="1">
    <name type="scientific">marine sediment metagenome</name>
    <dbReference type="NCBI Taxonomy" id="412755"/>
    <lineage>
        <taxon>unclassified sequences</taxon>
        <taxon>metagenomes</taxon>
        <taxon>ecological metagenomes</taxon>
    </lineage>
</organism>
<dbReference type="Gene3D" id="3.40.50.720">
    <property type="entry name" value="NAD(P)-binding Rossmann-like Domain"/>
    <property type="match status" value="1"/>
</dbReference>
<dbReference type="EMBL" id="LAZR01004946">
    <property type="protein sequence ID" value="KKN04190.1"/>
    <property type="molecule type" value="Genomic_DNA"/>
</dbReference>
<evidence type="ECO:0008006" key="2">
    <source>
        <dbReference type="Google" id="ProtNLM"/>
    </source>
</evidence>
<reference evidence="1" key="1">
    <citation type="journal article" date="2015" name="Nature">
        <title>Complex archaea that bridge the gap between prokaryotes and eukaryotes.</title>
        <authorList>
            <person name="Spang A."/>
            <person name="Saw J.H."/>
            <person name="Jorgensen S.L."/>
            <person name="Zaremba-Niedzwiedzka K."/>
            <person name="Martijn J."/>
            <person name="Lind A.E."/>
            <person name="van Eijk R."/>
            <person name="Schleper C."/>
            <person name="Guy L."/>
            <person name="Ettema T.J."/>
        </authorList>
    </citation>
    <scope>NUCLEOTIDE SEQUENCE</scope>
</reference>
<dbReference type="AlphaFoldDB" id="A0A0F9M9R5"/>
<evidence type="ECO:0000313" key="1">
    <source>
        <dbReference type="EMBL" id="KKN04190.1"/>
    </source>
</evidence>
<feature type="non-terminal residue" evidence="1">
    <location>
        <position position="1"/>
    </location>
</feature>
<dbReference type="Gene3D" id="3.40.50.1000">
    <property type="entry name" value="HAD superfamily/HAD-like"/>
    <property type="match status" value="1"/>
</dbReference>
<dbReference type="SUPFAM" id="SSF51735">
    <property type="entry name" value="NAD(P)-binding Rossmann-fold domains"/>
    <property type="match status" value="1"/>
</dbReference>
<accession>A0A0F9M9R5</accession>
<protein>
    <recommendedName>
        <fullName evidence="2">RmlD-like substrate binding domain-containing protein</fullName>
    </recommendedName>
</protein>
<dbReference type="InterPro" id="IPR023214">
    <property type="entry name" value="HAD_sf"/>
</dbReference>
<comment type="caution">
    <text evidence="1">The sequence shown here is derived from an EMBL/GenBank/DDBJ whole genome shotgun (WGS) entry which is preliminary data.</text>
</comment>
<dbReference type="InterPro" id="IPR036291">
    <property type="entry name" value="NAD(P)-bd_dom_sf"/>
</dbReference>
<proteinExistence type="predicted"/>